<dbReference type="InterPro" id="IPR030949">
    <property type="entry name" value="ECF_S_folate_fam"/>
</dbReference>
<sequence length="162" mass="17370">MVQVAALIAIEIVLSRFCSIATPIVKIGFGFVPIAVCGMLYGPVWAGVAGGAADLLGAVLFPIGAYFPGFTLSAVLTGVVFGLLLHRERAAWPRLALAVAVNCLGISLCLSTYWLTILTGSPFLALLPTRIVQNLIMIPIQFIVLRLMQHPVTLYLRRAQHA</sequence>
<reference evidence="2" key="1">
    <citation type="submission" date="2020-08" db="EMBL/GenBank/DDBJ databases">
        <title>Genome public.</title>
        <authorList>
            <person name="Liu C."/>
            <person name="Sun Q."/>
        </authorList>
    </citation>
    <scope>NUCLEOTIDE SEQUENCE</scope>
    <source>
        <strain evidence="2">NSJ-52</strain>
    </source>
</reference>
<dbReference type="Gene3D" id="1.10.1760.20">
    <property type="match status" value="1"/>
</dbReference>
<evidence type="ECO:0000256" key="1">
    <source>
        <dbReference type="SAM" id="Phobius"/>
    </source>
</evidence>
<comment type="caution">
    <text evidence="2">The sequence shown here is derived from an EMBL/GenBank/DDBJ whole genome shotgun (WGS) entry which is preliminary data.</text>
</comment>
<organism evidence="2 3">
    <name type="scientific">Lawsonibacter faecis</name>
    <dbReference type="NCBI Taxonomy" id="2763052"/>
    <lineage>
        <taxon>Bacteria</taxon>
        <taxon>Bacillati</taxon>
        <taxon>Bacillota</taxon>
        <taxon>Clostridia</taxon>
        <taxon>Eubacteriales</taxon>
        <taxon>Oscillospiraceae</taxon>
        <taxon>Lawsonibacter</taxon>
    </lineage>
</organism>
<keyword evidence="1" id="KW-1133">Transmembrane helix</keyword>
<evidence type="ECO:0000313" key="3">
    <source>
        <dbReference type="Proteomes" id="UP000607645"/>
    </source>
</evidence>
<dbReference type="Pfam" id="PF12822">
    <property type="entry name" value="ECF_trnsprt"/>
    <property type="match status" value="1"/>
</dbReference>
<name>A0A8J6MFZ7_9FIRM</name>
<dbReference type="GO" id="GO:0022857">
    <property type="term" value="F:transmembrane transporter activity"/>
    <property type="evidence" value="ECO:0007669"/>
    <property type="project" value="InterPro"/>
</dbReference>
<dbReference type="EMBL" id="JACOPQ010000002">
    <property type="protein sequence ID" value="MBC5735978.1"/>
    <property type="molecule type" value="Genomic_DNA"/>
</dbReference>
<accession>A0A8J6MFZ7</accession>
<feature type="transmembrane region" description="Helical" evidence="1">
    <location>
        <begin position="65"/>
        <end position="85"/>
    </location>
</feature>
<feature type="transmembrane region" description="Helical" evidence="1">
    <location>
        <begin position="97"/>
        <end position="119"/>
    </location>
</feature>
<dbReference type="Proteomes" id="UP000607645">
    <property type="component" value="Unassembled WGS sequence"/>
</dbReference>
<dbReference type="NCBIfam" id="TIGR04518">
    <property type="entry name" value="ECF_S_folT_fam"/>
    <property type="match status" value="1"/>
</dbReference>
<protein>
    <submittedName>
        <fullName evidence="2">Folate family ECF transporter S component</fullName>
    </submittedName>
</protein>
<proteinExistence type="predicted"/>
<keyword evidence="1" id="KW-0472">Membrane</keyword>
<gene>
    <name evidence="2" type="ORF">H8S62_02980</name>
</gene>
<feature type="transmembrane region" description="Helical" evidence="1">
    <location>
        <begin position="24"/>
        <end position="45"/>
    </location>
</feature>
<keyword evidence="1" id="KW-0812">Transmembrane</keyword>
<feature type="transmembrane region" description="Helical" evidence="1">
    <location>
        <begin position="131"/>
        <end position="148"/>
    </location>
</feature>
<keyword evidence="3" id="KW-1185">Reference proteome</keyword>
<evidence type="ECO:0000313" key="2">
    <source>
        <dbReference type="EMBL" id="MBC5735978.1"/>
    </source>
</evidence>
<dbReference type="InterPro" id="IPR024529">
    <property type="entry name" value="ECF_trnsprt_substrate-spec"/>
</dbReference>
<dbReference type="AlphaFoldDB" id="A0A8J6MFZ7"/>